<dbReference type="PANTHER" id="PTHR11986">
    <property type="entry name" value="AMINOTRANSFERASE CLASS III"/>
    <property type="match status" value="1"/>
</dbReference>
<dbReference type="InterPro" id="IPR005814">
    <property type="entry name" value="Aminotrans_3"/>
</dbReference>
<dbReference type="InterPro" id="IPR004632">
    <property type="entry name" value="4NH2But_aminotransferase_bac"/>
</dbReference>
<dbReference type="PROSITE" id="PS00600">
    <property type="entry name" value="AA_TRANSFER_CLASS_3"/>
    <property type="match status" value="1"/>
</dbReference>
<keyword evidence="3 7" id="KW-0032">Aminotransferase</keyword>
<dbReference type="InterPro" id="IPR015424">
    <property type="entry name" value="PyrdxlP-dep_Trfase"/>
</dbReference>
<dbReference type="GO" id="GO:0034386">
    <property type="term" value="F:4-aminobutyrate:2-oxoglutarate transaminase activity"/>
    <property type="evidence" value="ECO:0007669"/>
    <property type="project" value="UniProtKB-EC"/>
</dbReference>
<dbReference type="InterPro" id="IPR050103">
    <property type="entry name" value="Class-III_PLP-dep_AT"/>
</dbReference>
<comment type="similarity">
    <text evidence="2 6">Belongs to the class-III pyridoxal-phosphate-dependent aminotransferase family.</text>
</comment>
<evidence type="ECO:0000256" key="4">
    <source>
        <dbReference type="ARBA" id="ARBA00022679"/>
    </source>
</evidence>
<dbReference type="GO" id="GO:0042802">
    <property type="term" value="F:identical protein binding"/>
    <property type="evidence" value="ECO:0007669"/>
    <property type="project" value="TreeGrafter"/>
</dbReference>
<evidence type="ECO:0000313" key="8">
    <source>
        <dbReference type="Proteomes" id="UP000620139"/>
    </source>
</evidence>
<dbReference type="GO" id="GO:0009448">
    <property type="term" value="P:gamma-aminobutyric acid metabolic process"/>
    <property type="evidence" value="ECO:0007669"/>
    <property type="project" value="InterPro"/>
</dbReference>
<dbReference type="SUPFAM" id="SSF53383">
    <property type="entry name" value="PLP-dependent transferases"/>
    <property type="match status" value="1"/>
</dbReference>
<comment type="cofactor">
    <cofactor evidence="1">
        <name>pyridoxal 5'-phosphate</name>
        <dbReference type="ChEBI" id="CHEBI:597326"/>
    </cofactor>
</comment>
<dbReference type="InterPro" id="IPR015422">
    <property type="entry name" value="PyrdxlP-dep_Trfase_small"/>
</dbReference>
<dbReference type="InterPro" id="IPR015421">
    <property type="entry name" value="PyrdxlP-dep_Trfase_major"/>
</dbReference>
<dbReference type="Proteomes" id="UP000620139">
    <property type="component" value="Unassembled WGS sequence"/>
</dbReference>
<evidence type="ECO:0000256" key="6">
    <source>
        <dbReference type="RuleBase" id="RU003560"/>
    </source>
</evidence>
<dbReference type="InterPro" id="IPR049704">
    <property type="entry name" value="Aminotrans_3_PPA_site"/>
</dbReference>
<name>A0A931IVA7_9BURK</name>
<dbReference type="RefSeq" id="WP_198100194.1">
    <property type="nucleotide sequence ID" value="NZ_JAEDAL010000002.1"/>
</dbReference>
<gene>
    <name evidence="7" type="primary">gabT</name>
    <name evidence="7" type="ORF">I7X43_07000</name>
</gene>
<dbReference type="Gene3D" id="3.90.1150.10">
    <property type="entry name" value="Aspartate Aminotransferase, domain 1"/>
    <property type="match status" value="1"/>
</dbReference>
<sequence>MTPVAPTSPVSPQTRNADWLARRQAATPRGVAVLEPFFAARALNAELWDIEGRRFIDFASGIAVLNTGHRHPRVQAALQAQLDQFHHTAYQVVPYASYVSLAERINALTPIEGPKKTAFFTTGAEAVENAIKIARAATGRSGVIAFDGGFHGRTHMGMALTGKVLPYKRGFGPFPAEVLHAPFPSSIDGVDTEHALRGLKMLFKASIDPARVAAFIVEPVQGEGGFRPAPETFMRGLRELANEHGILLIADEIQTGFARTGRWFATQHHDVPVDLICFAKSLAGGLPLSGVCGRSTVMDAAEPGGLGGTYAGNPLAVAAAHAVLDVIADEGLCERADQLGQRLRAQLSTLQPHVPQLAEVRGLGSMLAAEFRAPDTGEPDAAFTRRVQAAALQRGLILLSCGSHGNVIRFLHPLTTPDAVFDEAMGILADALRAA</sequence>
<protein>
    <submittedName>
        <fullName evidence="7">4-aminobutyrate--2-oxoglutarate transaminase</fullName>
        <ecNumber evidence="7">2.6.1.19</ecNumber>
    </submittedName>
</protein>
<evidence type="ECO:0000256" key="3">
    <source>
        <dbReference type="ARBA" id="ARBA00022576"/>
    </source>
</evidence>
<dbReference type="NCBIfam" id="TIGR00700">
    <property type="entry name" value="GABAtrnsam"/>
    <property type="match status" value="1"/>
</dbReference>
<dbReference type="Gene3D" id="3.40.640.10">
    <property type="entry name" value="Type I PLP-dependent aspartate aminotransferase-like (Major domain)"/>
    <property type="match status" value="1"/>
</dbReference>
<dbReference type="GO" id="GO:0030170">
    <property type="term" value="F:pyridoxal phosphate binding"/>
    <property type="evidence" value="ECO:0007669"/>
    <property type="project" value="InterPro"/>
</dbReference>
<dbReference type="PIRSF" id="PIRSF000521">
    <property type="entry name" value="Transaminase_4ab_Lys_Orn"/>
    <property type="match status" value="1"/>
</dbReference>
<keyword evidence="5 6" id="KW-0663">Pyridoxal phosphate</keyword>
<evidence type="ECO:0000256" key="1">
    <source>
        <dbReference type="ARBA" id="ARBA00001933"/>
    </source>
</evidence>
<dbReference type="EMBL" id="JAEDAL010000002">
    <property type="protein sequence ID" value="MBH9552597.1"/>
    <property type="molecule type" value="Genomic_DNA"/>
</dbReference>
<proteinExistence type="inferred from homology"/>
<reference evidence="7" key="1">
    <citation type="submission" date="2020-12" db="EMBL/GenBank/DDBJ databases">
        <title>The genome sequence of Inhella sp. 4Y17.</title>
        <authorList>
            <person name="Liu Y."/>
        </authorList>
    </citation>
    <scope>NUCLEOTIDE SEQUENCE</scope>
    <source>
        <strain evidence="7">4Y10</strain>
    </source>
</reference>
<evidence type="ECO:0000256" key="5">
    <source>
        <dbReference type="ARBA" id="ARBA00022898"/>
    </source>
</evidence>
<evidence type="ECO:0000313" key="7">
    <source>
        <dbReference type="EMBL" id="MBH9552597.1"/>
    </source>
</evidence>
<keyword evidence="8" id="KW-1185">Reference proteome</keyword>
<dbReference type="Pfam" id="PF00202">
    <property type="entry name" value="Aminotran_3"/>
    <property type="match status" value="1"/>
</dbReference>
<organism evidence="7 8">
    <name type="scientific">Inhella gelatinilytica</name>
    <dbReference type="NCBI Taxonomy" id="2795030"/>
    <lineage>
        <taxon>Bacteria</taxon>
        <taxon>Pseudomonadati</taxon>
        <taxon>Pseudomonadota</taxon>
        <taxon>Betaproteobacteria</taxon>
        <taxon>Burkholderiales</taxon>
        <taxon>Sphaerotilaceae</taxon>
        <taxon>Inhella</taxon>
    </lineage>
</organism>
<comment type="caution">
    <text evidence="7">The sequence shown here is derived from an EMBL/GenBank/DDBJ whole genome shotgun (WGS) entry which is preliminary data.</text>
</comment>
<dbReference type="AlphaFoldDB" id="A0A931IVA7"/>
<evidence type="ECO:0000256" key="2">
    <source>
        <dbReference type="ARBA" id="ARBA00008954"/>
    </source>
</evidence>
<accession>A0A931IVA7</accession>
<dbReference type="EC" id="2.6.1.19" evidence="7"/>
<dbReference type="CDD" id="cd00610">
    <property type="entry name" value="OAT_like"/>
    <property type="match status" value="1"/>
</dbReference>
<keyword evidence="4 7" id="KW-0808">Transferase</keyword>
<dbReference type="FunFam" id="3.40.640.10:FF:000013">
    <property type="entry name" value="4-aminobutyrate aminotransferase"/>
    <property type="match status" value="1"/>
</dbReference>